<feature type="non-terminal residue" evidence="2">
    <location>
        <position position="1"/>
    </location>
</feature>
<keyword evidence="3" id="KW-1185">Reference proteome</keyword>
<dbReference type="EMBL" id="EQ981143">
    <property type="protein sequence ID" value="EEF24841.1"/>
    <property type="molecule type" value="Genomic_DNA"/>
</dbReference>
<feature type="region of interest" description="Disordered" evidence="1">
    <location>
        <begin position="171"/>
        <end position="194"/>
    </location>
</feature>
<dbReference type="AlphaFoldDB" id="B9TH24"/>
<feature type="compositionally biased region" description="Basic residues" evidence="1">
    <location>
        <begin position="31"/>
        <end position="49"/>
    </location>
</feature>
<accession>B9TH24</accession>
<evidence type="ECO:0000256" key="1">
    <source>
        <dbReference type="SAM" id="MobiDB-lite"/>
    </source>
</evidence>
<feature type="compositionally biased region" description="Low complexity" evidence="1">
    <location>
        <begin position="172"/>
        <end position="187"/>
    </location>
</feature>
<name>B9TH24_RICCO</name>
<protein>
    <submittedName>
        <fullName evidence="2">Uncharacterized protein</fullName>
    </submittedName>
</protein>
<evidence type="ECO:0000313" key="2">
    <source>
        <dbReference type="EMBL" id="EEF24841.1"/>
    </source>
</evidence>
<dbReference type="InParanoid" id="B9TH24"/>
<evidence type="ECO:0000313" key="3">
    <source>
        <dbReference type="Proteomes" id="UP000008311"/>
    </source>
</evidence>
<feature type="region of interest" description="Disordered" evidence="1">
    <location>
        <begin position="25"/>
        <end position="54"/>
    </location>
</feature>
<gene>
    <name evidence="2" type="ORF">RCOM_1958230</name>
</gene>
<sequence length="211" mass="22857">RGRALGRRIQHPAVLRQLLGRGRRAVAPQVGRRRAQHGRLAHQAPRHQRGIGQRPGAHRQLNALLHQVDIGVVHRHVHPDGRVAAAELHQRRQDALAAEVVRASDAHFAARLGAQQLHAADAVVGFVQQALAMDAERFASRRQAEAARAALGQRHAELGFKGADVVADHGPRQAQRAGAGGKAAAAHHGGKHRHRAQFIEDGGRIAHYCLI</sequence>
<dbReference type="Proteomes" id="UP000008311">
    <property type="component" value="Unassembled WGS sequence"/>
</dbReference>
<organism evidence="2 3">
    <name type="scientific">Ricinus communis</name>
    <name type="common">Castor bean</name>
    <dbReference type="NCBI Taxonomy" id="3988"/>
    <lineage>
        <taxon>Eukaryota</taxon>
        <taxon>Viridiplantae</taxon>
        <taxon>Streptophyta</taxon>
        <taxon>Embryophyta</taxon>
        <taxon>Tracheophyta</taxon>
        <taxon>Spermatophyta</taxon>
        <taxon>Magnoliopsida</taxon>
        <taxon>eudicotyledons</taxon>
        <taxon>Gunneridae</taxon>
        <taxon>Pentapetalae</taxon>
        <taxon>rosids</taxon>
        <taxon>fabids</taxon>
        <taxon>Malpighiales</taxon>
        <taxon>Euphorbiaceae</taxon>
        <taxon>Acalyphoideae</taxon>
        <taxon>Acalypheae</taxon>
        <taxon>Ricinus</taxon>
    </lineage>
</organism>
<reference evidence="3" key="1">
    <citation type="journal article" date="2010" name="Nat. Biotechnol.">
        <title>Draft genome sequence of the oilseed species Ricinus communis.</title>
        <authorList>
            <person name="Chan A.P."/>
            <person name="Crabtree J."/>
            <person name="Zhao Q."/>
            <person name="Lorenzi H."/>
            <person name="Orvis J."/>
            <person name="Puiu D."/>
            <person name="Melake-Berhan A."/>
            <person name="Jones K.M."/>
            <person name="Redman J."/>
            <person name="Chen G."/>
            <person name="Cahoon E.B."/>
            <person name="Gedil M."/>
            <person name="Stanke M."/>
            <person name="Haas B.J."/>
            <person name="Wortman J.R."/>
            <person name="Fraser-Liggett C.M."/>
            <person name="Ravel J."/>
            <person name="Rabinowicz P.D."/>
        </authorList>
    </citation>
    <scope>NUCLEOTIDE SEQUENCE [LARGE SCALE GENOMIC DNA]</scope>
    <source>
        <strain evidence="3">cv. Hale</strain>
    </source>
</reference>
<proteinExistence type="predicted"/>